<comment type="caution">
    <text evidence="2">The sequence shown here is derived from an EMBL/GenBank/DDBJ whole genome shotgun (WGS) entry which is preliminary data.</text>
</comment>
<dbReference type="CDD" id="cd06664">
    <property type="entry name" value="IscU_like"/>
    <property type="match status" value="1"/>
</dbReference>
<proteinExistence type="predicted"/>
<dbReference type="Pfam" id="PF01592">
    <property type="entry name" value="NifU_N"/>
    <property type="match status" value="1"/>
</dbReference>
<dbReference type="EMBL" id="JASDDP010000024">
    <property type="protein sequence ID" value="MDJ1646026.1"/>
    <property type="molecule type" value="Genomic_DNA"/>
</dbReference>
<dbReference type="GO" id="GO:0005506">
    <property type="term" value="F:iron ion binding"/>
    <property type="evidence" value="ECO:0007669"/>
    <property type="project" value="InterPro"/>
</dbReference>
<evidence type="ECO:0000313" key="2">
    <source>
        <dbReference type="EMBL" id="MDJ1646026.1"/>
    </source>
</evidence>
<name>A0AAJ1PUF4_9MOLU</name>
<evidence type="ECO:0000313" key="3">
    <source>
        <dbReference type="Proteomes" id="UP001224428"/>
    </source>
</evidence>
<evidence type="ECO:0000259" key="1">
    <source>
        <dbReference type="Pfam" id="PF01592"/>
    </source>
</evidence>
<dbReference type="Gene3D" id="3.90.1010.10">
    <property type="match status" value="1"/>
</dbReference>
<dbReference type="AlphaFoldDB" id="A0AAJ1PUF4"/>
<dbReference type="Proteomes" id="UP001224428">
    <property type="component" value="Unassembled WGS sequence"/>
</dbReference>
<keyword evidence="3" id="KW-1185">Reference proteome</keyword>
<reference evidence="2" key="1">
    <citation type="submission" date="2023-05" db="EMBL/GenBank/DDBJ databases">
        <title>Mycoplasma phocimorsus sp. nov., isolated from Scandinavian patients with seal finger or septic arthritis after contact with seals.</title>
        <authorList>
            <person name="Skafte-Holm A."/>
            <person name="Pedersen T.R."/>
            <person name="Froelund M."/>
            <person name="Stegger M."/>
            <person name="Qvortrup K."/>
            <person name="Michaels D.L."/>
            <person name="Brown D.R."/>
            <person name="Jensen J.S."/>
        </authorList>
    </citation>
    <scope>NUCLEOTIDE SEQUENCE</scope>
    <source>
        <strain evidence="2">M5725</strain>
    </source>
</reference>
<protein>
    <submittedName>
        <fullName evidence="2">Iron-sulfur cluster assembly scaffold protein</fullName>
    </submittedName>
</protein>
<sequence length="138" mass="16319">MIIDQKYKIQLITSRYSNPKFANNNLTEEDNFTKYSNRCVDKIILKMENKDSFYFFEHKTNGCAICVASSDIMIETINNKTKDEILNILQKYNQLINMEIKYENIIGDLNVFNNVKTHLNRYDCANLIYLAVKERIEK</sequence>
<dbReference type="RefSeq" id="WP_283827403.1">
    <property type="nucleotide sequence ID" value="NZ_JASDDP010000024.1"/>
</dbReference>
<feature type="domain" description="NIF system FeS cluster assembly NifU N-terminal" evidence="1">
    <location>
        <begin position="12"/>
        <end position="90"/>
    </location>
</feature>
<organism evidence="2 3">
    <name type="scientific">Mycoplasma phocimorsus</name>
    <dbReference type="NCBI Taxonomy" id="3045839"/>
    <lineage>
        <taxon>Bacteria</taxon>
        <taxon>Bacillati</taxon>
        <taxon>Mycoplasmatota</taxon>
        <taxon>Mollicutes</taxon>
        <taxon>Mycoplasmataceae</taxon>
        <taxon>Mycoplasma</taxon>
    </lineage>
</organism>
<dbReference type="InterPro" id="IPR002871">
    <property type="entry name" value="NIF_FeS_clus_asmbl_NifU_N"/>
</dbReference>
<dbReference type="GO" id="GO:0051536">
    <property type="term" value="F:iron-sulfur cluster binding"/>
    <property type="evidence" value="ECO:0007669"/>
    <property type="project" value="InterPro"/>
</dbReference>
<accession>A0AAJ1PUF4</accession>
<gene>
    <name evidence="2" type="ORF">QLQ80_02975</name>
</gene>
<dbReference type="SUPFAM" id="SSF82649">
    <property type="entry name" value="SufE/NifU"/>
    <property type="match status" value="1"/>
</dbReference>
<dbReference type="GO" id="GO:0016226">
    <property type="term" value="P:iron-sulfur cluster assembly"/>
    <property type="evidence" value="ECO:0007669"/>
    <property type="project" value="InterPro"/>
</dbReference>